<evidence type="ECO:0000313" key="2">
    <source>
        <dbReference type="EMBL" id="KAK4462355.1"/>
    </source>
</evidence>
<protein>
    <submittedName>
        <fullName evidence="2">Uncharacterized protein</fullName>
    </submittedName>
</protein>
<accession>A0AAV9HNI6</accession>
<feature type="region of interest" description="Disordered" evidence="1">
    <location>
        <begin position="1"/>
        <end position="32"/>
    </location>
</feature>
<keyword evidence="3" id="KW-1185">Reference proteome</keyword>
<reference evidence="2" key="1">
    <citation type="journal article" date="2023" name="Mol. Phylogenet. Evol.">
        <title>Genome-scale phylogeny and comparative genomics of the fungal order Sordariales.</title>
        <authorList>
            <person name="Hensen N."/>
            <person name="Bonometti L."/>
            <person name="Westerberg I."/>
            <person name="Brannstrom I.O."/>
            <person name="Guillou S."/>
            <person name="Cros-Aarteil S."/>
            <person name="Calhoun S."/>
            <person name="Haridas S."/>
            <person name="Kuo A."/>
            <person name="Mondo S."/>
            <person name="Pangilinan J."/>
            <person name="Riley R."/>
            <person name="LaButti K."/>
            <person name="Andreopoulos B."/>
            <person name="Lipzen A."/>
            <person name="Chen C."/>
            <person name="Yan M."/>
            <person name="Daum C."/>
            <person name="Ng V."/>
            <person name="Clum A."/>
            <person name="Steindorff A."/>
            <person name="Ohm R.A."/>
            <person name="Martin F."/>
            <person name="Silar P."/>
            <person name="Natvig D.O."/>
            <person name="Lalanne C."/>
            <person name="Gautier V."/>
            <person name="Ament-Velasquez S.L."/>
            <person name="Kruys A."/>
            <person name="Hutchinson M.I."/>
            <person name="Powell A.J."/>
            <person name="Barry K."/>
            <person name="Miller A.N."/>
            <person name="Grigoriev I.V."/>
            <person name="Debuchy R."/>
            <person name="Gladieux P."/>
            <person name="Hiltunen Thoren M."/>
            <person name="Johannesson H."/>
        </authorList>
    </citation>
    <scope>NUCLEOTIDE SEQUENCE</scope>
    <source>
        <strain evidence="2">PSN324</strain>
    </source>
</reference>
<organism evidence="2 3">
    <name type="scientific">Cladorrhinum samala</name>
    <dbReference type="NCBI Taxonomy" id="585594"/>
    <lineage>
        <taxon>Eukaryota</taxon>
        <taxon>Fungi</taxon>
        <taxon>Dikarya</taxon>
        <taxon>Ascomycota</taxon>
        <taxon>Pezizomycotina</taxon>
        <taxon>Sordariomycetes</taxon>
        <taxon>Sordariomycetidae</taxon>
        <taxon>Sordariales</taxon>
        <taxon>Podosporaceae</taxon>
        <taxon>Cladorrhinum</taxon>
    </lineage>
</organism>
<sequence>MKEIQMPACLPDSDLPSGPFWEQSPTSETSQDLSSCPICAIQCAAKSVTASDLGNLVTAGQESSQRVHCSGVAGIPLDLELAVKFVLKKFQSGQQEPGKDCSCSEGKKDIDAEGFPVEYHLKATAKSTDNRSDSMSPQGGSGQQQQSLSTKDTTSSTSTEEGKVAIISLDELFHSSQNQSWADMAEEDCPELFISCAQSSTDLSLHQPDAEFSDRDAWDGFEDTEMPRTDYSFKEPISLISLLRKRRPDLWI</sequence>
<feature type="compositionally biased region" description="Low complexity" evidence="1">
    <location>
        <begin position="133"/>
        <end position="159"/>
    </location>
</feature>
<dbReference type="EMBL" id="MU864973">
    <property type="protein sequence ID" value="KAK4462355.1"/>
    <property type="molecule type" value="Genomic_DNA"/>
</dbReference>
<gene>
    <name evidence="2" type="ORF">QBC42DRAFT_251554</name>
</gene>
<dbReference type="Proteomes" id="UP001321749">
    <property type="component" value="Unassembled WGS sequence"/>
</dbReference>
<reference evidence="2" key="2">
    <citation type="submission" date="2023-06" db="EMBL/GenBank/DDBJ databases">
        <authorList>
            <consortium name="Lawrence Berkeley National Laboratory"/>
            <person name="Mondo S.J."/>
            <person name="Hensen N."/>
            <person name="Bonometti L."/>
            <person name="Westerberg I."/>
            <person name="Brannstrom I.O."/>
            <person name="Guillou S."/>
            <person name="Cros-Aarteil S."/>
            <person name="Calhoun S."/>
            <person name="Haridas S."/>
            <person name="Kuo A."/>
            <person name="Pangilinan J."/>
            <person name="Riley R."/>
            <person name="Labutti K."/>
            <person name="Andreopoulos B."/>
            <person name="Lipzen A."/>
            <person name="Chen C."/>
            <person name="Yanf M."/>
            <person name="Daum C."/>
            <person name="Ng V."/>
            <person name="Clum A."/>
            <person name="Steindorff A."/>
            <person name="Ohm R."/>
            <person name="Martin F."/>
            <person name="Silar P."/>
            <person name="Natvig D."/>
            <person name="Lalanne C."/>
            <person name="Gautier V."/>
            <person name="Ament-Velasquez S.L."/>
            <person name="Kruys A."/>
            <person name="Hutchinson M.I."/>
            <person name="Powell A.J."/>
            <person name="Barry K."/>
            <person name="Miller A.N."/>
            <person name="Grigoriev I.V."/>
            <person name="Debuchy R."/>
            <person name="Gladieux P."/>
            <person name="Thoren M.H."/>
            <person name="Johannesson H."/>
        </authorList>
    </citation>
    <scope>NUCLEOTIDE SEQUENCE</scope>
    <source>
        <strain evidence="2">PSN324</strain>
    </source>
</reference>
<name>A0AAV9HNI6_9PEZI</name>
<evidence type="ECO:0000313" key="3">
    <source>
        <dbReference type="Proteomes" id="UP001321749"/>
    </source>
</evidence>
<feature type="compositionally biased region" description="Polar residues" evidence="1">
    <location>
        <begin position="23"/>
        <end position="32"/>
    </location>
</feature>
<proteinExistence type="predicted"/>
<comment type="caution">
    <text evidence="2">The sequence shown here is derived from an EMBL/GenBank/DDBJ whole genome shotgun (WGS) entry which is preliminary data.</text>
</comment>
<dbReference type="AlphaFoldDB" id="A0AAV9HNI6"/>
<feature type="region of interest" description="Disordered" evidence="1">
    <location>
        <begin position="126"/>
        <end position="160"/>
    </location>
</feature>
<evidence type="ECO:0000256" key="1">
    <source>
        <dbReference type="SAM" id="MobiDB-lite"/>
    </source>
</evidence>